<accession>A0A0F6IJ36</accession>
<protein>
    <recommendedName>
        <fullName evidence="3">Glycosyl transferase family 28 C-terminal domain-containing protein</fullName>
    </recommendedName>
</protein>
<evidence type="ECO:0000313" key="1">
    <source>
        <dbReference type="EMBL" id="EMJ38061.1"/>
    </source>
</evidence>
<gene>
    <name evidence="1" type="ORF">LEP1GSC079_0575</name>
</gene>
<name>A0A0F6IJ36_LEPIR</name>
<reference evidence="1 2" key="1">
    <citation type="submission" date="2013-01" db="EMBL/GenBank/DDBJ databases">
        <authorList>
            <person name="Harkins D.M."/>
            <person name="Durkin A.S."/>
            <person name="Brinkac L.M."/>
            <person name="Haft D.H."/>
            <person name="Selengut J.D."/>
            <person name="Sanka R."/>
            <person name="DePew J."/>
            <person name="Purushe J."/>
            <person name="Peacock S.J."/>
            <person name="Thaipadungpanit J."/>
            <person name="Wuthiekanun V.W."/>
            <person name="Day N.P."/>
            <person name="Vinetz J.M."/>
            <person name="Sutton G.G."/>
            <person name="Nierman W.C."/>
            <person name="Fouts D.E."/>
        </authorList>
    </citation>
    <scope>NUCLEOTIDE SEQUENCE [LARGE SCALE GENOMIC DNA]</scope>
    <source>
        <strain evidence="1 2">FPW1039</strain>
    </source>
</reference>
<dbReference type="SUPFAM" id="SSF53756">
    <property type="entry name" value="UDP-Glycosyltransferase/glycogen phosphorylase"/>
    <property type="match status" value="1"/>
</dbReference>
<evidence type="ECO:0000313" key="2">
    <source>
        <dbReference type="Proteomes" id="UP000012164"/>
    </source>
</evidence>
<dbReference type="EMBL" id="AKWR02000053">
    <property type="protein sequence ID" value="EMJ38061.1"/>
    <property type="molecule type" value="Genomic_DNA"/>
</dbReference>
<dbReference type="Gene3D" id="3.40.50.2000">
    <property type="entry name" value="Glycogen Phosphorylase B"/>
    <property type="match status" value="1"/>
</dbReference>
<comment type="caution">
    <text evidence="1">The sequence shown here is derived from an EMBL/GenBank/DDBJ whole genome shotgun (WGS) entry which is preliminary data.</text>
</comment>
<organism evidence="1 2">
    <name type="scientific">Leptospira interrogans str. FPW1039</name>
    <dbReference type="NCBI Taxonomy" id="1193040"/>
    <lineage>
        <taxon>Bacteria</taxon>
        <taxon>Pseudomonadati</taxon>
        <taxon>Spirochaetota</taxon>
        <taxon>Spirochaetia</taxon>
        <taxon>Leptospirales</taxon>
        <taxon>Leptospiraceae</taxon>
        <taxon>Leptospira</taxon>
    </lineage>
</organism>
<dbReference type="Proteomes" id="UP000012164">
    <property type="component" value="Unassembled WGS sequence"/>
</dbReference>
<proteinExistence type="predicted"/>
<dbReference type="AlphaFoldDB" id="A0A0F6IJ36"/>
<evidence type="ECO:0008006" key="3">
    <source>
        <dbReference type="Google" id="ProtNLM"/>
    </source>
</evidence>
<dbReference type="Gene3D" id="3.40.50.11190">
    <property type="match status" value="1"/>
</dbReference>
<sequence>MVIAFRVDGGTRPDVAMGHIYRSCLIADRLKAKYKIAFISQDHEDFRPGHQEIRKRGYDLYLTQDNRVDFLLNKINPAFAVIDLYEYSKSILEPFVSKKVPILTFDHFDDSKLLSHFPINPVLIGERGEYDGLKYTVIPNPLRFAKKKNVEEIFLSFGGYDYGKISKRVLQILSKVAGNFKINLVIGSSFPKGDILELIEKDSRVRLFENPKNFNEILAGSDIAVVAGGLTFFQSLSEGIPCIVICQYEHQKETAQAIGNSEMFRLLGVFDEIEDRDIQSSLEELIKDSRKREQYSLAGIRLIDGLGLNRVVNIIESVVNK</sequence>